<dbReference type="GO" id="GO:0001671">
    <property type="term" value="F:ATPase activator activity"/>
    <property type="evidence" value="ECO:0007669"/>
    <property type="project" value="InterPro"/>
</dbReference>
<evidence type="ECO:0000256" key="2">
    <source>
        <dbReference type="ARBA" id="ARBA00007860"/>
    </source>
</evidence>
<evidence type="ECO:0000256" key="3">
    <source>
        <dbReference type="ARBA" id="ARBA00022553"/>
    </source>
</evidence>
<dbReference type="PANTHER" id="PTHR18843">
    <property type="entry name" value="TORSIN-1A-INTERACTING PROTEIN"/>
    <property type="match status" value="1"/>
</dbReference>
<keyword evidence="4 10" id="KW-0812">Transmembrane</keyword>
<comment type="caution">
    <text evidence="12">The sequence shown here is derived from an EMBL/GenBank/DDBJ whole genome shotgun (WGS) entry which is preliminary data.</text>
</comment>
<sequence>MTSMKNSLRNVSPRPEIARCKESREHRLVNNVRKEIREWPEKLQNLFIEIEGEVEADEENELLKIFQDLVELKGVVEGEVEVSNPKEYVRHIEKCLNYLNENDPYLPPFKAPYYYEPESANVTELSDNIPVNTSGSYFWLIFVIVVPVLTGCIYISLNSPGNTGVEPNKIAEWTQNIKDLQKQFPSQNEKIWSSIMSGVKTIVTEKPTKPSVLLLLHNDKKTSACLADQVGQNAVRLLSDTSQKPIVIQGEELKLNDSLTKDYGLFSESYKHDIEKIHVMIVHDLQEVPGTIAQTFHVLCDVENPLVRNAAFLFTMQVDEKEKKTPTKIAEDYLKNIWKDTLSNDILDPLITRITDAVESVKMESILPC</sequence>
<dbReference type="GO" id="GO:0016020">
    <property type="term" value="C:membrane"/>
    <property type="evidence" value="ECO:0007669"/>
    <property type="project" value="TreeGrafter"/>
</dbReference>
<keyword evidence="6 10" id="KW-0472">Membrane</keyword>
<keyword evidence="13" id="KW-1185">Reference proteome</keyword>
<protein>
    <recommendedName>
        <fullName evidence="11">Torsin-1A-interacting protein 1/2 AAA+ activator domain-containing protein</fullName>
    </recommendedName>
</protein>
<dbReference type="Pfam" id="PF05609">
    <property type="entry name" value="LAP1_C"/>
    <property type="match status" value="1"/>
</dbReference>
<gene>
    <name evidence="12" type="ORF">R5R35_010725</name>
</gene>
<evidence type="ECO:0000256" key="8">
    <source>
        <dbReference type="ARBA" id="ARBA00023242"/>
    </source>
</evidence>
<dbReference type="Proteomes" id="UP001378592">
    <property type="component" value="Unassembled WGS sequence"/>
</dbReference>
<evidence type="ECO:0000256" key="6">
    <source>
        <dbReference type="ARBA" id="ARBA00023136"/>
    </source>
</evidence>
<dbReference type="AlphaFoldDB" id="A0AAN9YZN2"/>
<dbReference type="EMBL" id="JAZDUA010000581">
    <property type="protein sequence ID" value="KAK7790851.1"/>
    <property type="molecule type" value="Genomic_DNA"/>
</dbReference>
<dbReference type="InterPro" id="IPR008662">
    <property type="entry name" value="TOIP1/2"/>
</dbReference>
<evidence type="ECO:0000256" key="7">
    <source>
        <dbReference type="ARBA" id="ARBA00023180"/>
    </source>
</evidence>
<comment type="subcellular location">
    <subcellularLocation>
        <location evidence="9">Endomembrane system</location>
        <topology evidence="9">Single-pass membrane protein</topology>
    </subcellularLocation>
    <subcellularLocation>
        <location evidence="1">Nucleus envelope</location>
    </subcellularLocation>
</comment>
<keyword evidence="5 10" id="KW-1133">Transmembrane helix</keyword>
<dbReference type="PANTHER" id="PTHR18843:SF7">
    <property type="entry name" value="LAMINA-ASSOCIATED POLYPEPTIDE 1B ISOFORM 1-RELATED"/>
    <property type="match status" value="1"/>
</dbReference>
<dbReference type="GO" id="GO:0061024">
    <property type="term" value="P:membrane organization"/>
    <property type="evidence" value="ECO:0007669"/>
    <property type="project" value="TreeGrafter"/>
</dbReference>
<name>A0AAN9YZN2_9ORTH</name>
<keyword evidence="7" id="KW-0325">Glycoprotein</keyword>
<dbReference type="Gene3D" id="3.40.50.12190">
    <property type="match status" value="1"/>
</dbReference>
<evidence type="ECO:0000256" key="4">
    <source>
        <dbReference type="ARBA" id="ARBA00022692"/>
    </source>
</evidence>
<reference evidence="12 13" key="1">
    <citation type="submission" date="2024-03" db="EMBL/GenBank/DDBJ databases">
        <title>The genome assembly and annotation of the cricket Gryllus longicercus Weissman &amp; Gray.</title>
        <authorList>
            <person name="Szrajer S."/>
            <person name="Gray D."/>
            <person name="Ylla G."/>
        </authorList>
    </citation>
    <scope>NUCLEOTIDE SEQUENCE [LARGE SCALE GENOMIC DNA]</scope>
    <source>
        <strain evidence="12">DAG 2021-001</strain>
        <tissue evidence="12">Whole body minus gut</tissue>
    </source>
</reference>
<keyword evidence="3" id="KW-0597">Phosphoprotein</keyword>
<proteinExistence type="inferred from homology"/>
<dbReference type="GO" id="GO:0005635">
    <property type="term" value="C:nuclear envelope"/>
    <property type="evidence" value="ECO:0007669"/>
    <property type="project" value="UniProtKB-SubCell"/>
</dbReference>
<dbReference type="InterPro" id="IPR038599">
    <property type="entry name" value="LAP1C-like_C_sf"/>
</dbReference>
<comment type="similarity">
    <text evidence="2">Belongs to the TOR1AIP family.</text>
</comment>
<feature type="domain" description="Torsin-1A-interacting protein 1/2 AAA+ activator" evidence="11">
    <location>
        <begin position="165"/>
        <end position="325"/>
    </location>
</feature>
<evidence type="ECO:0000256" key="10">
    <source>
        <dbReference type="SAM" id="Phobius"/>
    </source>
</evidence>
<organism evidence="12 13">
    <name type="scientific">Gryllus longicercus</name>
    <dbReference type="NCBI Taxonomy" id="2509291"/>
    <lineage>
        <taxon>Eukaryota</taxon>
        <taxon>Metazoa</taxon>
        <taxon>Ecdysozoa</taxon>
        <taxon>Arthropoda</taxon>
        <taxon>Hexapoda</taxon>
        <taxon>Insecta</taxon>
        <taxon>Pterygota</taxon>
        <taxon>Neoptera</taxon>
        <taxon>Polyneoptera</taxon>
        <taxon>Orthoptera</taxon>
        <taxon>Ensifera</taxon>
        <taxon>Gryllidea</taxon>
        <taxon>Grylloidea</taxon>
        <taxon>Gryllidae</taxon>
        <taxon>Gryllinae</taxon>
        <taxon>Gryllus</taxon>
    </lineage>
</organism>
<accession>A0AAN9YZN2</accession>
<evidence type="ECO:0000256" key="1">
    <source>
        <dbReference type="ARBA" id="ARBA00004259"/>
    </source>
</evidence>
<evidence type="ECO:0000256" key="9">
    <source>
        <dbReference type="ARBA" id="ARBA00037847"/>
    </source>
</evidence>
<feature type="transmembrane region" description="Helical" evidence="10">
    <location>
        <begin position="137"/>
        <end position="157"/>
    </location>
</feature>
<evidence type="ECO:0000256" key="5">
    <source>
        <dbReference type="ARBA" id="ARBA00022989"/>
    </source>
</evidence>
<evidence type="ECO:0000259" key="11">
    <source>
        <dbReference type="Pfam" id="PF05609"/>
    </source>
</evidence>
<evidence type="ECO:0000313" key="12">
    <source>
        <dbReference type="EMBL" id="KAK7790851.1"/>
    </source>
</evidence>
<dbReference type="InterPro" id="IPR046753">
    <property type="entry name" value="TOIP1/2_C"/>
</dbReference>
<keyword evidence="8" id="KW-0539">Nucleus</keyword>
<evidence type="ECO:0000313" key="13">
    <source>
        <dbReference type="Proteomes" id="UP001378592"/>
    </source>
</evidence>